<evidence type="ECO:0000313" key="4">
    <source>
        <dbReference type="Ensembl" id="ENSAMXP00000039932.1"/>
    </source>
</evidence>
<evidence type="ECO:0000256" key="1">
    <source>
        <dbReference type="ARBA" id="ARBA00022614"/>
    </source>
</evidence>
<feature type="signal peptide" evidence="3">
    <location>
        <begin position="1"/>
        <end position="24"/>
    </location>
</feature>
<reference evidence="4" key="3">
    <citation type="submission" date="2025-08" db="UniProtKB">
        <authorList>
            <consortium name="Ensembl"/>
        </authorList>
    </citation>
    <scope>IDENTIFICATION</scope>
</reference>
<dbReference type="PANTHER" id="PTHR24106">
    <property type="entry name" value="NACHT, LRR AND CARD DOMAINS-CONTAINING"/>
    <property type="match status" value="1"/>
</dbReference>
<keyword evidence="5" id="KW-1185">Reference proteome</keyword>
<organism evidence="4 5">
    <name type="scientific">Astyanax mexicanus</name>
    <name type="common">Blind cave fish</name>
    <name type="synonym">Astyanax fasciatus mexicanus</name>
    <dbReference type="NCBI Taxonomy" id="7994"/>
    <lineage>
        <taxon>Eukaryota</taxon>
        <taxon>Metazoa</taxon>
        <taxon>Chordata</taxon>
        <taxon>Craniata</taxon>
        <taxon>Vertebrata</taxon>
        <taxon>Euteleostomi</taxon>
        <taxon>Actinopterygii</taxon>
        <taxon>Neopterygii</taxon>
        <taxon>Teleostei</taxon>
        <taxon>Ostariophysi</taxon>
        <taxon>Characiformes</taxon>
        <taxon>Characoidei</taxon>
        <taxon>Acestrorhamphidae</taxon>
        <taxon>Acestrorhamphinae</taxon>
        <taxon>Astyanax</taxon>
    </lineage>
</organism>
<feature type="chain" id="PRO_5017203106" evidence="3">
    <location>
        <begin position="25"/>
        <end position="107"/>
    </location>
</feature>
<dbReference type="Bgee" id="ENSAMXG00000031148">
    <property type="expression patterns" value="Expressed in pharyngeal gill and 3 other cell types or tissues"/>
</dbReference>
<protein>
    <submittedName>
        <fullName evidence="4">Uncharacterized protein</fullName>
    </submittedName>
</protein>
<reference evidence="5" key="1">
    <citation type="submission" date="2013-03" db="EMBL/GenBank/DDBJ databases">
        <authorList>
            <person name="Jeffery W."/>
            <person name="Warren W."/>
            <person name="Wilson R.K."/>
        </authorList>
    </citation>
    <scope>NUCLEOTIDE SEQUENCE</scope>
    <source>
        <strain evidence="5">female</strain>
    </source>
</reference>
<accession>A0A3B1JC45</accession>
<name>A0A3B1JC45_ASTMX</name>
<proteinExistence type="predicted"/>
<keyword evidence="2" id="KW-0677">Repeat</keyword>
<keyword evidence="1" id="KW-0433">Leucine-rich repeat</keyword>
<dbReference type="AlphaFoldDB" id="A0A3B1JC45"/>
<evidence type="ECO:0000256" key="2">
    <source>
        <dbReference type="ARBA" id="ARBA00022737"/>
    </source>
</evidence>
<dbReference type="GeneTree" id="ENSGT01070000253760"/>
<dbReference type="InParanoid" id="A0A3B1JC45"/>
<reference evidence="4" key="4">
    <citation type="submission" date="2025-09" db="UniProtKB">
        <authorList>
            <consortium name="Ensembl"/>
        </authorList>
    </citation>
    <scope>IDENTIFICATION</scope>
</reference>
<dbReference type="Ensembl" id="ENSAMXT00000032824.1">
    <property type="protein sequence ID" value="ENSAMXP00000039932.1"/>
    <property type="gene ID" value="ENSAMXG00000031148.1"/>
</dbReference>
<keyword evidence="3" id="KW-0732">Signal</keyword>
<dbReference type="InterPro" id="IPR051261">
    <property type="entry name" value="NLR"/>
</dbReference>
<dbReference type="Proteomes" id="UP000018467">
    <property type="component" value="Unassembled WGS sequence"/>
</dbReference>
<evidence type="ECO:0000313" key="5">
    <source>
        <dbReference type="Proteomes" id="UP000018467"/>
    </source>
</evidence>
<sequence>MKVRSLRIMCCIPVFCWITAITLKQTLDECDNSEIPKTLTELYIHFLLTQANIKKQKYDISGEKDSKKLLEANRGTILRLAELAFKQLLKHNVIYLNVVLDFLGPPE</sequence>
<evidence type="ECO:0000256" key="3">
    <source>
        <dbReference type="SAM" id="SignalP"/>
    </source>
</evidence>
<reference evidence="5" key="2">
    <citation type="journal article" date="2014" name="Nat. Commun.">
        <title>The cavefish genome reveals candidate genes for eye loss.</title>
        <authorList>
            <person name="McGaugh S.E."/>
            <person name="Gross J.B."/>
            <person name="Aken B."/>
            <person name="Blin M."/>
            <person name="Borowsky R."/>
            <person name="Chalopin D."/>
            <person name="Hinaux H."/>
            <person name="Jeffery W.R."/>
            <person name="Keene A."/>
            <person name="Ma L."/>
            <person name="Minx P."/>
            <person name="Murphy D."/>
            <person name="O'Quin K.E."/>
            <person name="Retaux S."/>
            <person name="Rohner N."/>
            <person name="Searle S.M."/>
            <person name="Stahl B.A."/>
            <person name="Tabin C."/>
            <person name="Volff J.N."/>
            <person name="Yoshizawa M."/>
            <person name="Warren W.C."/>
        </authorList>
    </citation>
    <scope>NUCLEOTIDE SEQUENCE [LARGE SCALE GENOMIC DNA]</scope>
    <source>
        <strain evidence="5">female</strain>
    </source>
</reference>